<evidence type="ECO:0000256" key="8">
    <source>
        <dbReference type="ARBA" id="ARBA00023136"/>
    </source>
</evidence>
<dbReference type="InterPro" id="IPR014343">
    <property type="entry name" value="Ectoine_EhuA"/>
</dbReference>
<proteinExistence type="inferred from homology"/>
<dbReference type="InterPro" id="IPR003593">
    <property type="entry name" value="AAA+_ATPase"/>
</dbReference>
<dbReference type="SUPFAM" id="SSF52540">
    <property type="entry name" value="P-loop containing nucleoside triphosphate hydrolases"/>
    <property type="match status" value="1"/>
</dbReference>
<accession>A0A6H9WSP0</accession>
<keyword evidence="11" id="KW-1185">Reference proteome</keyword>
<dbReference type="SMART" id="SM00382">
    <property type="entry name" value="AAA"/>
    <property type="match status" value="1"/>
</dbReference>
<keyword evidence="7" id="KW-0029">Amino-acid transport</keyword>
<keyword evidence="4" id="KW-1003">Cell membrane</keyword>
<dbReference type="PIRSF" id="PIRSF039085">
    <property type="entry name" value="ABC_ATPase_HisP"/>
    <property type="match status" value="1"/>
</dbReference>
<evidence type="ECO:0000313" key="11">
    <source>
        <dbReference type="Proteomes" id="UP000431744"/>
    </source>
</evidence>
<keyword evidence="8" id="KW-0472">Membrane</keyword>
<dbReference type="InterPro" id="IPR050086">
    <property type="entry name" value="MetN_ABC_transporter-like"/>
</dbReference>
<dbReference type="InterPro" id="IPR017871">
    <property type="entry name" value="ABC_transporter-like_CS"/>
</dbReference>
<dbReference type="AlphaFoldDB" id="A0A6H9WSP0"/>
<evidence type="ECO:0000256" key="3">
    <source>
        <dbReference type="ARBA" id="ARBA00022448"/>
    </source>
</evidence>
<evidence type="ECO:0000256" key="1">
    <source>
        <dbReference type="ARBA" id="ARBA00004202"/>
    </source>
</evidence>
<organism evidence="10 11">
    <name type="scientific">Pseudoclavibacter endophyticus</name>
    <dbReference type="NCBI Taxonomy" id="1778590"/>
    <lineage>
        <taxon>Bacteria</taxon>
        <taxon>Bacillati</taxon>
        <taxon>Actinomycetota</taxon>
        <taxon>Actinomycetes</taxon>
        <taxon>Micrococcales</taxon>
        <taxon>Microbacteriaceae</taxon>
        <taxon>Pseudoclavibacter</taxon>
    </lineage>
</organism>
<dbReference type="Pfam" id="PF00005">
    <property type="entry name" value="ABC_tran"/>
    <property type="match status" value="1"/>
</dbReference>
<comment type="similarity">
    <text evidence="2">Belongs to the ABC transporter superfamily.</text>
</comment>
<feature type="domain" description="ABC transporter" evidence="9">
    <location>
        <begin position="22"/>
        <end position="267"/>
    </location>
</feature>
<evidence type="ECO:0000256" key="7">
    <source>
        <dbReference type="ARBA" id="ARBA00022970"/>
    </source>
</evidence>
<dbReference type="GO" id="GO:0005886">
    <property type="term" value="C:plasma membrane"/>
    <property type="evidence" value="ECO:0007669"/>
    <property type="project" value="UniProtKB-SubCell"/>
</dbReference>
<evidence type="ECO:0000256" key="2">
    <source>
        <dbReference type="ARBA" id="ARBA00005417"/>
    </source>
</evidence>
<keyword evidence="6 10" id="KW-0067">ATP-binding</keyword>
<dbReference type="PROSITE" id="PS00211">
    <property type="entry name" value="ABC_TRANSPORTER_1"/>
    <property type="match status" value="1"/>
</dbReference>
<evidence type="ECO:0000259" key="9">
    <source>
        <dbReference type="PROSITE" id="PS50893"/>
    </source>
</evidence>
<dbReference type="PANTHER" id="PTHR43166:SF9">
    <property type="entry name" value="GLUTAMATE_ASPARTATE IMPORT ATP-BINDING PROTEIN GLTL"/>
    <property type="match status" value="1"/>
</dbReference>
<reference evidence="10 11" key="1">
    <citation type="submission" date="2019-09" db="EMBL/GenBank/DDBJ databases">
        <title>Phylogeny of genus Pseudoclavibacter and closely related genus.</title>
        <authorList>
            <person name="Li Y."/>
        </authorList>
    </citation>
    <scope>NUCLEOTIDE SEQUENCE [LARGE SCALE GENOMIC DNA]</scope>
    <source>
        <strain evidence="10 11">EGI 60007</strain>
    </source>
</reference>
<dbReference type="PROSITE" id="PS50893">
    <property type="entry name" value="ABC_TRANSPORTER_2"/>
    <property type="match status" value="1"/>
</dbReference>
<comment type="subcellular location">
    <subcellularLocation>
        <location evidence="1">Cell membrane</location>
        <topology evidence="1">Peripheral membrane protein</topology>
    </subcellularLocation>
</comment>
<protein>
    <submittedName>
        <fullName evidence="10">Ectoine/hydroxyectoine ABC transporter ATP-binding protein EhuA</fullName>
    </submittedName>
</protein>
<name>A0A6H9WSP0_9MICO</name>
<gene>
    <name evidence="10" type="primary">ehuA</name>
    <name evidence="10" type="ORF">F8O04_03600</name>
</gene>
<dbReference type="InterPro" id="IPR030679">
    <property type="entry name" value="ABC_ATPase_HisP-typ"/>
</dbReference>
<dbReference type="Proteomes" id="UP000431744">
    <property type="component" value="Unassembled WGS sequence"/>
</dbReference>
<dbReference type="GO" id="GO:0016887">
    <property type="term" value="F:ATP hydrolysis activity"/>
    <property type="evidence" value="ECO:0007669"/>
    <property type="project" value="InterPro"/>
</dbReference>
<comment type="caution">
    <text evidence="10">The sequence shown here is derived from an EMBL/GenBank/DDBJ whole genome shotgun (WGS) entry which is preliminary data.</text>
</comment>
<dbReference type="GO" id="GO:0015424">
    <property type="term" value="F:ABC-type amino acid transporter activity"/>
    <property type="evidence" value="ECO:0007669"/>
    <property type="project" value="InterPro"/>
</dbReference>
<dbReference type="PANTHER" id="PTHR43166">
    <property type="entry name" value="AMINO ACID IMPORT ATP-BINDING PROTEIN"/>
    <property type="match status" value="1"/>
</dbReference>
<dbReference type="NCBIfam" id="TIGR03005">
    <property type="entry name" value="ectoine_ehuA"/>
    <property type="match status" value="1"/>
</dbReference>
<evidence type="ECO:0000256" key="5">
    <source>
        <dbReference type="ARBA" id="ARBA00022741"/>
    </source>
</evidence>
<dbReference type="InterPro" id="IPR027417">
    <property type="entry name" value="P-loop_NTPase"/>
</dbReference>
<dbReference type="CDD" id="cd03262">
    <property type="entry name" value="ABC_HisP_GlnQ"/>
    <property type="match status" value="1"/>
</dbReference>
<dbReference type="OrthoDB" id="3190580at2"/>
<dbReference type="Gene3D" id="3.40.50.300">
    <property type="entry name" value="P-loop containing nucleotide triphosphate hydrolases"/>
    <property type="match status" value="1"/>
</dbReference>
<dbReference type="GO" id="GO:0005524">
    <property type="term" value="F:ATP binding"/>
    <property type="evidence" value="ECO:0007669"/>
    <property type="project" value="UniProtKB-KW"/>
</dbReference>
<evidence type="ECO:0000256" key="6">
    <source>
        <dbReference type="ARBA" id="ARBA00022840"/>
    </source>
</evidence>
<dbReference type="InterPro" id="IPR003439">
    <property type="entry name" value="ABC_transporter-like_ATP-bd"/>
</dbReference>
<dbReference type="EMBL" id="WBJY01000001">
    <property type="protein sequence ID" value="KAB1649364.1"/>
    <property type="molecule type" value="Genomic_DNA"/>
</dbReference>
<evidence type="ECO:0000256" key="4">
    <source>
        <dbReference type="ARBA" id="ARBA00022475"/>
    </source>
</evidence>
<evidence type="ECO:0000313" key="10">
    <source>
        <dbReference type="EMBL" id="KAB1649364.1"/>
    </source>
</evidence>
<keyword evidence="3" id="KW-0813">Transport</keyword>
<keyword evidence="5" id="KW-0547">Nucleotide-binding</keyword>
<sequence length="271" mass="30055">MPTPPEPHTGAITLADGDVPAIQFDNVEKRFGDHVVLQGLNITVRRGDRVTLIGPSGSGKTTILRLIMTLEEANGGFILIDGRPLTHELRDGKRVALKEKHRNEMRKRIGMVFQQFNLFPNMTVMENIIEAPVHVLGMRKDDAIARGRELLEKVGLPEKANEHPASLSGGQQQRVAIARALAMEPEILLLDEVTSALDPEVVGEVLNILRNVAETTNVTMLIVTHEMQFARDVSNRVLMFDGGRIVEEGPPDEIFSHPKEQRTKDFLSAVL</sequence>